<evidence type="ECO:0000256" key="2">
    <source>
        <dbReference type="ARBA" id="ARBA00007663"/>
    </source>
</evidence>
<sequence length="192" mass="20794">MLVGFPSLILAARAGNVVSFPTDTVPALAVQPEYGAKIYHCKQRPPDKPLILMAADLQAFTPWIAPGLTIPWEILAKQYWPGALTMVLPANARVTTGINPQKTGTIGLRIPHHPSTLSVLQQTGVLATTSANYSGELPLMTAAEINETFPDVYVLNGVYHGSGQPSTVIIWQDKNWRILRQGSGRFNPGDVL</sequence>
<dbReference type="OrthoDB" id="9814580at2"/>
<gene>
    <name evidence="13" type="ORF">GlitD10_2722</name>
</gene>
<evidence type="ECO:0000256" key="9">
    <source>
        <dbReference type="ARBA" id="ARBA00022840"/>
    </source>
</evidence>
<keyword evidence="9" id="KW-0067">ATP-binding</keyword>
<dbReference type="Pfam" id="PF01300">
    <property type="entry name" value="Sua5_yciO_yrdC"/>
    <property type="match status" value="1"/>
</dbReference>
<reference evidence="13 14" key="1">
    <citation type="submission" date="2016-10" db="EMBL/GenBank/DDBJ databases">
        <title>Description of Gloeomargarita lithophora gen. nov., sp. nov., a thylakoid-bearing basal-branching cyanobacterium with intracellular carbonates, and proposal for Gloeomargaritales ord. nov.</title>
        <authorList>
            <person name="Moreira D."/>
            <person name="Tavera R."/>
            <person name="Benzerara K."/>
            <person name="Skouri-Panet F."/>
            <person name="Couradeau E."/>
            <person name="Gerard E."/>
            <person name="Loussert C."/>
            <person name="Novelo E."/>
            <person name="Zivanovic Y."/>
            <person name="Lopez-Garcia P."/>
        </authorList>
    </citation>
    <scope>NUCLEOTIDE SEQUENCE [LARGE SCALE GENOMIC DNA]</scope>
    <source>
        <strain evidence="13 14">D10</strain>
    </source>
</reference>
<comment type="similarity">
    <text evidence="2">Belongs to the SUA5 family.</text>
</comment>
<keyword evidence="8" id="KW-0547">Nucleotide-binding</keyword>
<dbReference type="InterPro" id="IPR017945">
    <property type="entry name" value="DHBP_synth_RibB-like_a/b_dom"/>
</dbReference>
<dbReference type="PROSITE" id="PS51163">
    <property type="entry name" value="YRDC"/>
    <property type="match status" value="1"/>
</dbReference>
<dbReference type="STRING" id="1188229.GlitD10_2722"/>
<dbReference type="InterPro" id="IPR006070">
    <property type="entry name" value="Sua5-like_dom"/>
</dbReference>
<feature type="domain" description="YrdC-like" evidence="12">
    <location>
        <begin position="2"/>
        <end position="184"/>
    </location>
</feature>
<dbReference type="GO" id="GO:0008033">
    <property type="term" value="P:tRNA processing"/>
    <property type="evidence" value="ECO:0007669"/>
    <property type="project" value="UniProtKB-KW"/>
</dbReference>
<dbReference type="PANTHER" id="PTHR17490:SF16">
    <property type="entry name" value="THREONYLCARBAMOYL-AMP SYNTHASE"/>
    <property type="match status" value="1"/>
</dbReference>
<comment type="subcellular location">
    <subcellularLocation>
        <location evidence="1">Cytoplasm</location>
    </subcellularLocation>
</comment>
<keyword evidence="5 13" id="KW-0808">Transferase</keyword>
<evidence type="ECO:0000256" key="7">
    <source>
        <dbReference type="ARBA" id="ARBA00022695"/>
    </source>
</evidence>
<keyword evidence="14" id="KW-1185">Reference proteome</keyword>
<organism evidence="13 14">
    <name type="scientific">Gloeomargarita lithophora Alchichica-D10</name>
    <dbReference type="NCBI Taxonomy" id="1188229"/>
    <lineage>
        <taxon>Bacteria</taxon>
        <taxon>Bacillati</taxon>
        <taxon>Cyanobacteriota</taxon>
        <taxon>Cyanophyceae</taxon>
        <taxon>Gloeomargaritales</taxon>
        <taxon>Gloeomargaritaceae</taxon>
        <taxon>Gloeomargarita</taxon>
    </lineage>
</organism>
<dbReference type="EC" id="2.7.7.87" evidence="3"/>
<proteinExistence type="inferred from homology"/>
<dbReference type="AlphaFoldDB" id="A0A1J0AGJ2"/>
<dbReference type="SUPFAM" id="SSF55821">
    <property type="entry name" value="YrdC/RibB"/>
    <property type="match status" value="1"/>
</dbReference>
<evidence type="ECO:0000256" key="11">
    <source>
        <dbReference type="ARBA" id="ARBA00048366"/>
    </source>
</evidence>
<evidence type="ECO:0000256" key="10">
    <source>
        <dbReference type="ARBA" id="ARBA00029774"/>
    </source>
</evidence>
<evidence type="ECO:0000256" key="6">
    <source>
        <dbReference type="ARBA" id="ARBA00022694"/>
    </source>
</evidence>
<evidence type="ECO:0000256" key="4">
    <source>
        <dbReference type="ARBA" id="ARBA00022490"/>
    </source>
</evidence>
<dbReference type="EMBL" id="CP017675">
    <property type="protein sequence ID" value="APB35065.1"/>
    <property type="molecule type" value="Genomic_DNA"/>
</dbReference>
<dbReference type="GO" id="GO:0003725">
    <property type="term" value="F:double-stranded RNA binding"/>
    <property type="evidence" value="ECO:0007669"/>
    <property type="project" value="InterPro"/>
</dbReference>
<dbReference type="GO" id="GO:0061710">
    <property type="term" value="F:L-threonylcarbamoyladenylate synthase"/>
    <property type="evidence" value="ECO:0007669"/>
    <property type="project" value="UniProtKB-EC"/>
</dbReference>
<keyword evidence="7 13" id="KW-0548">Nucleotidyltransferase</keyword>
<protein>
    <recommendedName>
        <fullName evidence="10">L-threonylcarbamoyladenylate synthase</fullName>
        <ecNumber evidence="3">2.7.7.87</ecNumber>
    </recommendedName>
    <alternativeName>
        <fullName evidence="10">L-threonylcarbamoyladenylate synthase</fullName>
    </alternativeName>
</protein>
<dbReference type="GO" id="GO:0005737">
    <property type="term" value="C:cytoplasm"/>
    <property type="evidence" value="ECO:0007669"/>
    <property type="project" value="UniProtKB-SubCell"/>
</dbReference>
<dbReference type="RefSeq" id="WP_071455409.1">
    <property type="nucleotide sequence ID" value="NZ_CP017675.1"/>
</dbReference>
<accession>A0A1J0AGJ2</accession>
<dbReference type="GO" id="GO:0000049">
    <property type="term" value="F:tRNA binding"/>
    <property type="evidence" value="ECO:0007669"/>
    <property type="project" value="TreeGrafter"/>
</dbReference>
<dbReference type="GO" id="GO:0006450">
    <property type="term" value="P:regulation of translational fidelity"/>
    <property type="evidence" value="ECO:0007669"/>
    <property type="project" value="TreeGrafter"/>
</dbReference>
<dbReference type="KEGG" id="glt:GlitD10_2722"/>
<evidence type="ECO:0000256" key="1">
    <source>
        <dbReference type="ARBA" id="ARBA00004496"/>
    </source>
</evidence>
<comment type="catalytic activity">
    <reaction evidence="11">
        <text>L-threonine + hydrogencarbonate + ATP = L-threonylcarbamoyladenylate + diphosphate + H2O</text>
        <dbReference type="Rhea" id="RHEA:36407"/>
        <dbReference type="ChEBI" id="CHEBI:15377"/>
        <dbReference type="ChEBI" id="CHEBI:17544"/>
        <dbReference type="ChEBI" id="CHEBI:30616"/>
        <dbReference type="ChEBI" id="CHEBI:33019"/>
        <dbReference type="ChEBI" id="CHEBI:57926"/>
        <dbReference type="ChEBI" id="CHEBI:73682"/>
        <dbReference type="EC" id="2.7.7.87"/>
    </reaction>
</comment>
<evidence type="ECO:0000313" key="14">
    <source>
        <dbReference type="Proteomes" id="UP000180235"/>
    </source>
</evidence>
<dbReference type="InterPro" id="IPR050156">
    <property type="entry name" value="TC-AMP_synthase_SUA5"/>
</dbReference>
<keyword evidence="4" id="KW-0963">Cytoplasm</keyword>
<dbReference type="Proteomes" id="UP000180235">
    <property type="component" value="Chromosome"/>
</dbReference>
<evidence type="ECO:0000313" key="13">
    <source>
        <dbReference type="EMBL" id="APB35065.1"/>
    </source>
</evidence>
<evidence type="ECO:0000256" key="3">
    <source>
        <dbReference type="ARBA" id="ARBA00012584"/>
    </source>
</evidence>
<dbReference type="GO" id="GO:0005524">
    <property type="term" value="F:ATP binding"/>
    <property type="evidence" value="ECO:0007669"/>
    <property type="project" value="UniProtKB-KW"/>
</dbReference>
<evidence type="ECO:0000256" key="8">
    <source>
        <dbReference type="ARBA" id="ARBA00022741"/>
    </source>
</evidence>
<dbReference type="PANTHER" id="PTHR17490">
    <property type="entry name" value="SUA5"/>
    <property type="match status" value="1"/>
</dbReference>
<keyword evidence="6" id="KW-0819">tRNA processing</keyword>
<dbReference type="Gene3D" id="3.90.870.10">
    <property type="entry name" value="DHBP synthase"/>
    <property type="match status" value="1"/>
</dbReference>
<evidence type="ECO:0000256" key="5">
    <source>
        <dbReference type="ARBA" id="ARBA00022679"/>
    </source>
</evidence>
<evidence type="ECO:0000259" key="12">
    <source>
        <dbReference type="PROSITE" id="PS51163"/>
    </source>
</evidence>
<name>A0A1J0AGJ2_9CYAN</name>